<organism evidence="1 2">
    <name type="scientific">Mycolicibacillus koreensis</name>
    <dbReference type="NCBI Taxonomy" id="1069220"/>
    <lineage>
        <taxon>Bacteria</taxon>
        <taxon>Bacillati</taxon>
        <taxon>Actinomycetota</taxon>
        <taxon>Actinomycetes</taxon>
        <taxon>Mycobacteriales</taxon>
        <taxon>Mycobacteriaceae</taxon>
        <taxon>Mycolicibacillus</taxon>
    </lineage>
</organism>
<gene>
    <name evidence="1" type="ORF">B8W67_05765</name>
</gene>
<comment type="caution">
    <text evidence="1">The sequence shown here is derived from an EMBL/GenBank/DDBJ whole genome shotgun (WGS) entry which is preliminary data.</text>
</comment>
<dbReference type="InterPro" id="IPR027417">
    <property type="entry name" value="P-loop_NTPase"/>
</dbReference>
<dbReference type="SUPFAM" id="SSF52540">
    <property type="entry name" value="P-loop containing nucleoside triphosphate hydrolases"/>
    <property type="match status" value="1"/>
</dbReference>
<evidence type="ECO:0000313" key="1">
    <source>
        <dbReference type="EMBL" id="OSC34754.1"/>
    </source>
</evidence>
<dbReference type="Gene3D" id="3.40.50.300">
    <property type="entry name" value="P-loop containing nucleotide triphosphate hydrolases"/>
    <property type="match status" value="1"/>
</dbReference>
<name>A0A7I7SC81_9MYCO</name>
<dbReference type="EMBL" id="NCXO01000008">
    <property type="protein sequence ID" value="OSC34754.1"/>
    <property type="molecule type" value="Genomic_DNA"/>
</dbReference>
<protein>
    <submittedName>
        <fullName evidence="1">Uncharacterized protein</fullName>
    </submittedName>
</protein>
<dbReference type="AlphaFoldDB" id="A0A7I7SC81"/>
<dbReference type="RefSeq" id="WP_085302788.1">
    <property type="nucleotide sequence ID" value="NZ_AP022594.1"/>
</dbReference>
<sequence>MSDSMIDVPAIPDLAFPPHWSVPQSLDEAKQRYRGWELKLGVNSDGEVGVRLDRTPHLLVVGGTGSGKGALVRSWLEQFRASLWTLILASDTGTGIAGYLSDGRSGSGLPAAGVVAHGLGTSPAGMSFVGSIVTAHRIMQDRQRVAVDAKWADPEGWDQYAPVVLVLDDIGVMRRKWGAQLPRAEQRAIESMITEILVLGRELRVHVVLVSQDARDVSVPATWSSNLLVKIAAARFSEMTAAKIFPDTDRHAARLAKNVGANGAGAFVASITDPNTGESRVEVLRSYLSYAPGCSWSNPALPSACAEHWPPFAAAVSDRVPRVYSRLGFKVEEPPDGETVDFDQFTVAELQALELVTLDMRGSSGKIVAAPEMAKYDPLSGHYVCRADDAGRARVPVFEI</sequence>
<proteinExistence type="predicted"/>
<dbReference type="Proteomes" id="UP000193577">
    <property type="component" value="Unassembled WGS sequence"/>
</dbReference>
<keyword evidence="2" id="KW-1185">Reference proteome</keyword>
<dbReference type="OrthoDB" id="4680525at2"/>
<evidence type="ECO:0000313" key="2">
    <source>
        <dbReference type="Proteomes" id="UP000193577"/>
    </source>
</evidence>
<accession>A0A7I7SC81</accession>
<reference evidence="1 2" key="1">
    <citation type="submission" date="2017-04" db="EMBL/GenBank/DDBJ databases">
        <title>The new phylogeny of genus Mycobacterium.</title>
        <authorList>
            <person name="Tortoli E."/>
            <person name="Trovato A."/>
            <person name="Cirillo D.M."/>
        </authorList>
    </citation>
    <scope>NUCLEOTIDE SEQUENCE [LARGE SCALE GENOMIC DNA]</scope>
    <source>
        <strain evidence="1 2">KCTC 19819</strain>
    </source>
</reference>